<dbReference type="GeneTree" id="ENSGT00940000156439"/>
<dbReference type="Pfam" id="PF00188">
    <property type="entry name" value="CAP"/>
    <property type="match status" value="1"/>
</dbReference>
<dbReference type="InterPro" id="IPR035940">
    <property type="entry name" value="CAP_sf"/>
</dbReference>
<proteinExistence type="inferred from homology"/>
<sequence>CPLQLCLYFFIKLVTPIVNQDLPFLSYIPEIYTHKSDIQKAIVDKHNALRRSVSPSASNMLEMSWSSAAAVNAKAWAKECAMEHSPPAQRTVNGTICGENLYMSTAVSVWEKGIQDWYNEVQNFTYNVGQSGVVGHYTQVVWYRSNKIGCAAAYCPKSPYKYFYVCHYCPAGNYVQSLLTPYKAGPPCGDCPNDCEDGLCTNPCEQFDKAGNCKVLMQLKNACENPLISSWCAASCQCGKKIY</sequence>
<dbReference type="GO" id="GO:0005576">
    <property type="term" value="C:extracellular region"/>
    <property type="evidence" value="ECO:0007669"/>
    <property type="project" value="InterPro"/>
</dbReference>
<comment type="similarity">
    <text evidence="1">Belongs to the CRISP family.</text>
</comment>
<dbReference type="Pfam" id="PF08562">
    <property type="entry name" value="Crisp"/>
    <property type="match status" value="1"/>
</dbReference>
<dbReference type="InterPro" id="IPR018244">
    <property type="entry name" value="Allrgn_V5/Tpx1_CS"/>
</dbReference>
<dbReference type="SMART" id="SM00198">
    <property type="entry name" value="SCP"/>
    <property type="match status" value="1"/>
</dbReference>
<organism evidence="5 6">
    <name type="scientific">Lepisosteus oculatus</name>
    <name type="common">Spotted gar</name>
    <dbReference type="NCBI Taxonomy" id="7918"/>
    <lineage>
        <taxon>Eukaryota</taxon>
        <taxon>Metazoa</taxon>
        <taxon>Chordata</taxon>
        <taxon>Craniata</taxon>
        <taxon>Vertebrata</taxon>
        <taxon>Euteleostomi</taxon>
        <taxon>Actinopterygii</taxon>
        <taxon>Neopterygii</taxon>
        <taxon>Holostei</taxon>
        <taxon>Semionotiformes</taxon>
        <taxon>Lepisosteidae</taxon>
        <taxon>Lepisosteus</taxon>
    </lineage>
</organism>
<dbReference type="SUPFAM" id="SSF55797">
    <property type="entry name" value="PR-1-like"/>
    <property type="match status" value="1"/>
</dbReference>
<dbReference type="FunFam" id="3.40.33.10:FF:000005">
    <property type="entry name" value="Cysteine-rich secretory protein 2"/>
    <property type="match status" value="1"/>
</dbReference>
<evidence type="ECO:0000313" key="5">
    <source>
        <dbReference type="Ensembl" id="ENSLOCP00000020183.1"/>
    </source>
</evidence>
<dbReference type="InterPro" id="IPR014044">
    <property type="entry name" value="CAP_dom"/>
</dbReference>
<dbReference type="InterPro" id="IPR042076">
    <property type="entry name" value="Crisp-like_dom"/>
</dbReference>
<dbReference type="Proteomes" id="UP000018468">
    <property type="component" value="Linkage group LG1"/>
</dbReference>
<feature type="domain" description="ShKT" evidence="4">
    <location>
        <begin position="204"/>
        <end position="238"/>
    </location>
</feature>
<evidence type="ECO:0000259" key="4">
    <source>
        <dbReference type="PROSITE" id="PS51670"/>
    </source>
</evidence>
<dbReference type="PRINTS" id="PR00838">
    <property type="entry name" value="V5ALLERGEN"/>
</dbReference>
<dbReference type="AlphaFoldDB" id="W5NHS4"/>
<dbReference type="PRINTS" id="PR00837">
    <property type="entry name" value="V5TPXLIKE"/>
</dbReference>
<dbReference type="InterPro" id="IPR002413">
    <property type="entry name" value="V5_allergen-like"/>
</dbReference>
<comment type="caution">
    <text evidence="3">Lacks conserved residue(s) required for the propagation of feature annotation.</text>
</comment>
<protein>
    <recommendedName>
        <fullName evidence="4">ShKT domain-containing protein</fullName>
    </recommendedName>
</protein>
<dbReference type="Ensembl" id="ENSLOCT00000020216.1">
    <property type="protein sequence ID" value="ENSLOCP00000020183.1"/>
    <property type="gene ID" value="ENSLOCG00000016342.1"/>
</dbReference>
<evidence type="ECO:0000256" key="3">
    <source>
        <dbReference type="PROSITE-ProRule" id="PRU01005"/>
    </source>
</evidence>
<name>W5NHS4_LEPOC</name>
<dbReference type="InterPro" id="IPR003582">
    <property type="entry name" value="ShKT_dom"/>
</dbReference>
<feature type="disulfide bond" evidence="3">
    <location>
        <begin position="204"/>
        <end position="238"/>
    </location>
</feature>
<evidence type="ECO:0000256" key="1">
    <source>
        <dbReference type="ARBA" id="ARBA00009923"/>
    </source>
</evidence>
<dbReference type="Gene3D" id="1.10.10.740">
    <property type="entry name" value="Crisp domain"/>
    <property type="match status" value="1"/>
</dbReference>
<evidence type="ECO:0000313" key="6">
    <source>
        <dbReference type="Proteomes" id="UP000018468"/>
    </source>
</evidence>
<reference evidence="5" key="3">
    <citation type="submission" date="2025-09" db="UniProtKB">
        <authorList>
            <consortium name="Ensembl"/>
        </authorList>
    </citation>
    <scope>IDENTIFICATION</scope>
</reference>
<dbReference type="Gene3D" id="3.40.33.10">
    <property type="entry name" value="CAP"/>
    <property type="match status" value="1"/>
</dbReference>
<accession>W5NHS4</accession>
<keyword evidence="6" id="KW-1185">Reference proteome</keyword>
<dbReference type="PROSITE" id="PS01009">
    <property type="entry name" value="CRISP_1"/>
    <property type="match status" value="1"/>
</dbReference>
<reference evidence="5" key="2">
    <citation type="submission" date="2025-08" db="UniProtKB">
        <authorList>
            <consortium name="Ensembl"/>
        </authorList>
    </citation>
    <scope>IDENTIFICATION</scope>
</reference>
<dbReference type="EMBL" id="AHAT01015695">
    <property type="status" value="NOT_ANNOTATED_CDS"/>
    <property type="molecule type" value="Genomic_DNA"/>
</dbReference>
<feature type="disulfide bond" evidence="3">
    <location>
        <begin position="223"/>
        <end position="236"/>
    </location>
</feature>
<dbReference type="PROSITE" id="PS51670">
    <property type="entry name" value="SHKT"/>
    <property type="match status" value="1"/>
</dbReference>
<dbReference type="InterPro" id="IPR001283">
    <property type="entry name" value="CRISP-related"/>
</dbReference>
<dbReference type="PROSITE" id="PS01010">
    <property type="entry name" value="CRISP_2"/>
    <property type="match status" value="1"/>
</dbReference>
<evidence type="ECO:0000256" key="2">
    <source>
        <dbReference type="ARBA" id="ARBA00023157"/>
    </source>
</evidence>
<dbReference type="EMBL" id="AHAT01015694">
    <property type="status" value="NOT_ANNOTATED_CDS"/>
    <property type="molecule type" value="Genomic_DNA"/>
</dbReference>
<dbReference type="SUPFAM" id="SSF57546">
    <property type="entry name" value="Crisp domain-like"/>
    <property type="match status" value="1"/>
</dbReference>
<dbReference type="Bgee" id="ENSLOCG00000016342">
    <property type="expression patterns" value="Expressed in pharyngeal gill and 13 other cell types or tissues"/>
</dbReference>
<dbReference type="PANTHER" id="PTHR10334">
    <property type="entry name" value="CYSTEINE-RICH SECRETORY PROTEIN-RELATED"/>
    <property type="match status" value="1"/>
</dbReference>
<reference evidence="6" key="1">
    <citation type="submission" date="2011-12" db="EMBL/GenBank/DDBJ databases">
        <title>The Draft Genome of Lepisosteus oculatus.</title>
        <authorList>
            <consortium name="The Broad Institute Genome Assembly &amp; Analysis Group"/>
            <consortium name="Computational R&amp;D Group"/>
            <consortium name="and Sequencing Platform"/>
            <person name="Di Palma F."/>
            <person name="Alfoldi J."/>
            <person name="Johnson J."/>
            <person name="Berlin A."/>
            <person name="Gnerre S."/>
            <person name="Jaffe D."/>
            <person name="MacCallum I."/>
            <person name="Young S."/>
            <person name="Walker B.J."/>
            <person name="Lander E.S."/>
            <person name="Lindblad-Toh K."/>
        </authorList>
    </citation>
    <scope>NUCLEOTIDE SEQUENCE [LARGE SCALE GENOMIC DNA]</scope>
</reference>
<dbReference type="InterPro" id="IPR013871">
    <property type="entry name" value="Cysteine_rich_secretory"/>
</dbReference>
<keyword evidence="2 3" id="KW-1015">Disulfide bond</keyword>